<organism evidence="6 7">
    <name type="scientific">Mugilogobius chulae</name>
    <name type="common">yellowstripe goby</name>
    <dbReference type="NCBI Taxonomy" id="88201"/>
    <lineage>
        <taxon>Eukaryota</taxon>
        <taxon>Metazoa</taxon>
        <taxon>Chordata</taxon>
        <taxon>Craniata</taxon>
        <taxon>Vertebrata</taxon>
        <taxon>Euteleostomi</taxon>
        <taxon>Actinopterygii</taxon>
        <taxon>Neopterygii</taxon>
        <taxon>Teleostei</taxon>
        <taxon>Neoteleostei</taxon>
        <taxon>Acanthomorphata</taxon>
        <taxon>Gobiaria</taxon>
        <taxon>Gobiiformes</taxon>
        <taxon>Gobioidei</taxon>
        <taxon>Gobiidae</taxon>
        <taxon>Gobionellinae</taxon>
        <taxon>Mugilogobius</taxon>
    </lineage>
</organism>
<dbReference type="AlphaFoldDB" id="A0AAW0N2E3"/>
<dbReference type="Proteomes" id="UP001460270">
    <property type="component" value="Unassembled WGS sequence"/>
</dbReference>
<dbReference type="InterPro" id="IPR008983">
    <property type="entry name" value="Tumour_necrosis_fac-like_dom"/>
</dbReference>
<evidence type="ECO:0000256" key="1">
    <source>
        <dbReference type="ARBA" id="ARBA00004613"/>
    </source>
</evidence>
<feature type="compositionally biased region" description="Basic and acidic residues" evidence="4">
    <location>
        <begin position="67"/>
        <end position="80"/>
    </location>
</feature>
<comment type="caution">
    <text evidence="6">The sequence shown here is derived from an EMBL/GenBank/DDBJ whole genome shotgun (WGS) entry which is preliminary data.</text>
</comment>
<dbReference type="PANTHER" id="PTHR22923">
    <property type="entry name" value="CEREBELLIN-RELATED"/>
    <property type="match status" value="1"/>
</dbReference>
<accession>A0AAW0N2E3</accession>
<evidence type="ECO:0000256" key="2">
    <source>
        <dbReference type="ARBA" id="ARBA00022525"/>
    </source>
</evidence>
<dbReference type="PROSITE" id="PS50871">
    <property type="entry name" value="C1Q"/>
    <property type="match status" value="1"/>
</dbReference>
<keyword evidence="3" id="KW-0732">Signal</keyword>
<feature type="compositionally biased region" description="Basic and acidic residues" evidence="4">
    <location>
        <begin position="41"/>
        <end position="57"/>
    </location>
</feature>
<evidence type="ECO:0000313" key="7">
    <source>
        <dbReference type="Proteomes" id="UP001460270"/>
    </source>
</evidence>
<evidence type="ECO:0000256" key="4">
    <source>
        <dbReference type="SAM" id="MobiDB-lite"/>
    </source>
</evidence>
<dbReference type="InterPro" id="IPR001073">
    <property type="entry name" value="C1q_dom"/>
</dbReference>
<reference evidence="7" key="1">
    <citation type="submission" date="2024-04" db="EMBL/GenBank/DDBJ databases">
        <title>Salinicola lusitanus LLJ914,a marine bacterium isolated from the Okinawa Trough.</title>
        <authorList>
            <person name="Li J."/>
        </authorList>
    </citation>
    <scope>NUCLEOTIDE SEQUENCE [LARGE SCALE GENOMIC DNA]</scope>
</reference>
<evidence type="ECO:0000313" key="6">
    <source>
        <dbReference type="EMBL" id="KAK7883795.1"/>
    </source>
</evidence>
<keyword evidence="7" id="KW-1185">Reference proteome</keyword>
<dbReference type="PRINTS" id="PR00007">
    <property type="entry name" value="COMPLEMNTC1Q"/>
</dbReference>
<dbReference type="Pfam" id="PF00386">
    <property type="entry name" value="C1q"/>
    <property type="match status" value="1"/>
</dbReference>
<feature type="region of interest" description="Disordered" evidence="4">
    <location>
        <begin position="30"/>
        <end position="89"/>
    </location>
</feature>
<keyword evidence="2" id="KW-0964">Secreted</keyword>
<proteinExistence type="predicted"/>
<dbReference type="GO" id="GO:0005576">
    <property type="term" value="C:extracellular region"/>
    <property type="evidence" value="ECO:0007669"/>
    <property type="project" value="UniProtKB-SubCell"/>
</dbReference>
<name>A0AAW0N2E3_9GOBI</name>
<comment type="subcellular location">
    <subcellularLocation>
        <location evidence="1">Secreted</location>
    </subcellularLocation>
</comment>
<dbReference type="Gene3D" id="2.60.120.40">
    <property type="match status" value="1"/>
</dbReference>
<dbReference type="PANTHER" id="PTHR22923:SF102">
    <property type="entry name" value="CEREBELLIN 13-RELATED"/>
    <property type="match status" value="1"/>
</dbReference>
<dbReference type="InterPro" id="IPR050822">
    <property type="entry name" value="Cerebellin_Synaptic_Org"/>
</dbReference>
<evidence type="ECO:0000259" key="5">
    <source>
        <dbReference type="PROSITE" id="PS50871"/>
    </source>
</evidence>
<gene>
    <name evidence="6" type="ORF">WMY93_026918</name>
</gene>
<feature type="domain" description="C1q" evidence="5">
    <location>
        <begin position="89"/>
        <end position="227"/>
    </location>
</feature>
<dbReference type="EMBL" id="JBBPFD010000020">
    <property type="protein sequence ID" value="KAK7883795.1"/>
    <property type="molecule type" value="Genomic_DNA"/>
</dbReference>
<evidence type="ECO:0000256" key="3">
    <source>
        <dbReference type="ARBA" id="ARBA00022729"/>
    </source>
</evidence>
<protein>
    <recommendedName>
        <fullName evidence="5">C1q domain-containing protein</fullName>
    </recommendedName>
</protein>
<dbReference type="SMART" id="SM00110">
    <property type="entry name" value="C1Q"/>
    <property type="match status" value="1"/>
</dbReference>
<dbReference type="SUPFAM" id="SSF49842">
    <property type="entry name" value="TNF-like"/>
    <property type="match status" value="1"/>
</dbReference>
<sequence length="227" mass="24900">MRYLSSVQRWRTRWSFCCCSALSPRLMTHQKRSSMTPHCAEGNDRCSGRTQGEDREPASFQQSPGNRTEEPKDTDKRDQNPSDGPVEKQNNCKVAFSASLLDSSSGTQGPFNDLTTLIFKHVISNIGNAYNPNTGVFTAPVKGAYHFELYAGGLGQGRGSGAVLVKNGARQVLAYEHQAKGYSSAANGVTLNLEAKDAVYVQLWYGSLIYDSGNHHSTFNGHLLFPM</sequence>